<name>A0A2P4XH32_9STRA</name>
<evidence type="ECO:0000313" key="1">
    <source>
        <dbReference type="EMBL" id="POM64834.1"/>
    </source>
</evidence>
<dbReference type="AlphaFoldDB" id="A0A2P4XH32"/>
<sequence length="202" mass="22392">MRIAAILAVTASGRKLPPVLIRKSVLVWIAPFSNGGSICKFPQVAISEGKFLVWDSMRGHISHEVKTECQSRGIGLCVIPGGLTPYLQAGDIAIYRSFCALRRTCGKKAGTFSAQRVGIQDLRPSQLCVAGVACFRERNGVEIDPSSGFSSNPYGWFIVRYDVYGKRFLYHWPKPRGDSEADVFNFDEIDDALDDVTIFHEE</sequence>
<protein>
    <submittedName>
        <fullName evidence="1">Pogo transposable element with KRAB domainlike</fullName>
    </submittedName>
</protein>
<evidence type="ECO:0000313" key="2">
    <source>
        <dbReference type="Proteomes" id="UP000237271"/>
    </source>
</evidence>
<dbReference type="OrthoDB" id="89115at2759"/>
<dbReference type="EMBL" id="NCKW01011049">
    <property type="protein sequence ID" value="POM64834.1"/>
    <property type="molecule type" value="Genomic_DNA"/>
</dbReference>
<proteinExistence type="predicted"/>
<keyword evidence="2" id="KW-1185">Reference proteome</keyword>
<reference evidence="1 2" key="1">
    <citation type="journal article" date="2017" name="Genome Biol. Evol.">
        <title>Phytophthora megakarya and P. palmivora, closely related causal agents of cacao black pod rot, underwent increases in genome sizes and gene numbers by different mechanisms.</title>
        <authorList>
            <person name="Ali S.S."/>
            <person name="Shao J."/>
            <person name="Lary D.J."/>
            <person name="Kronmiller B."/>
            <person name="Shen D."/>
            <person name="Strem M.D."/>
            <person name="Amoako-Attah I."/>
            <person name="Akrofi A.Y."/>
            <person name="Begoude B.A."/>
            <person name="Ten Hoopen G.M."/>
            <person name="Coulibaly K."/>
            <person name="Kebe B.I."/>
            <person name="Melnick R.L."/>
            <person name="Guiltinan M.J."/>
            <person name="Tyler B.M."/>
            <person name="Meinhardt L.W."/>
            <person name="Bailey B.A."/>
        </authorList>
    </citation>
    <scope>NUCLEOTIDE SEQUENCE [LARGE SCALE GENOMIC DNA]</scope>
    <source>
        <strain evidence="2">sbr112.9</strain>
    </source>
</reference>
<dbReference type="Proteomes" id="UP000237271">
    <property type="component" value="Unassembled WGS sequence"/>
</dbReference>
<accession>A0A2P4XH32</accession>
<comment type="caution">
    <text evidence="1">The sequence shown here is derived from an EMBL/GenBank/DDBJ whole genome shotgun (WGS) entry which is preliminary data.</text>
</comment>
<gene>
    <name evidence="1" type="ORF">PHPALM_19584</name>
</gene>
<organism evidence="1 2">
    <name type="scientific">Phytophthora palmivora</name>
    <dbReference type="NCBI Taxonomy" id="4796"/>
    <lineage>
        <taxon>Eukaryota</taxon>
        <taxon>Sar</taxon>
        <taxon>Stramenopiles</taxon>
        <taxon>Oomycota</taxon>
        <taxon>Peronosporomycetes</taxon>
        <taxon>Peronosporales</taxon>
        <taxon>Peronosporaceae</taxon>
        <taxon>Phytophthora</taxon>
    </lineage>
</organism>